<dbReference type="PROSITE" id="PS50234">
    <property type="entry name" value="VWFA"/>
    <property type="match status" value="1"/>
</dbReference>
<dbReference type="PANTHER" id="PTHR41248:SF1">
    <property type="entry name" value="NORD PROTEIN"/>
    <property type="match status" value="1"/>
</dbReference>
<feature type="domain" description="VWFA" evidence="2">
    <location>
        <begin position="462"/>
        <end position="648"/>
    </location>
</feature>
<dbReference type="STRING" id="395965.Msil_1518"/>
<dbReference type="PANTHER" id="PTHR41248">
    <property type="entry name" value="NORD PROTEIN"/>
    <property type="match status" value="1"/>
</dbReference>
<feature type="region of interest" description="Disordered" evidence="1">
    <location>
        <begin position="247"/>
        <end position="283"/>
    </location>
</feature>
<dbReference type="InterPro" id="IPR051928">
    <property type="entry name" value="NorD/CobT"/>
</dbReference>
<evidence type="ECO:0000256" key="1">
    <source>
        <dbReference type="SAM" id="MobiDB-lite"/>
    </source>
</evidence>
<dbReference type="InterPro" id="IPR036465">
    <property type="entry name" value="vWFA_dom_sf"/>
</dbReference>
<feature type="compositionally biased region" description="Basic and acidic residues" evidence="1">
    <location>
        <begin position="268"/>
        <end position="283"/>
    </location>
</feature>
<dbReference type="CDD" id="cd01454">
    <property type="entry name" value="vWA_norD_type"/>
    <property type="match status" value="1"/>
</dbReference>
<sequence length="650" mass="72434">MSRLRSFLRVKFWEPEEAVGTLWDGFVEGLEIAPSYPEAAVELAQERGALAVLFRGLGGERGVEVKAGGGVRATHRRSWRRRLAREAERVQAAHFDGATLLLPERIDIFSEPELNRKLYLWLAALAVVSAPPDAGETDPLRRDVARLRKVTQDCEEAVSLFPGLRSIRDELYPACLASRAVFRGPPLEAEIEAWIRARLAQEPEHPSDTPLSRALAGMGRADDVLTAPADYRSFRPLLLWGERSPLREAGPSRAKDGDHEAGSGASDGAEKARAAQRRKSDQADRRDSLILHRFESILSFADFLNINRKVEDDDEDSARKAADDAEEIGVADHRQRPKTRLKFDLDLSPEDGDREMLAGRFVYPEWDWKKNALVADQARVLENTAPQAPGGRKLDARSLRRIEAVRKQFEALRPRRKMLSRQYDGGELDLDEVVRAAADRLACGRGSERLYRAARNEERDLAVAVLLDASRSTESSAHGEPVIAVAREALIALARGLDACGDQFGLYAFSSLRRDRVFVDVCKTFDEPLGGAVDARINALKPGFYTRLGAAIRHVSFRLGERPNARKLLLVITDGKPNDLDHYEGRFGVEDTRRAVQEARRQGQTVFAITIDAEARAYLPRLFGRSGFALAPTPDRLTEALPSIYRQILS</sequence>
<evidence type="ECO:0000313" key="3">
    <source>
        <dbReference type="EMBL" id="ACK50468.1"/>
    </source>
</evidence>
<dbReference type="Proteomes" id="UP000002257">
    <property type="component" value="Chromosome"/>
</dbReference>
<dbReference type="Pfam" id="PF00092">
    <property type="entry name" value="VWA"/>
    <property type="match status" value="1"/>
</dbReference>
<dbReference type="OrthoDB" id="9758211at2"/>
<gene>
    <name evidence="3" type="ordered locus">Msil_1518</name>
</gene>
<evidence type="ECO:0000313" key="4">
    <source>
        <dbReference type="Proteomes" id="UP000002257"/>
    </source>
</evidence>
<dbReference type="SUPFAM" id="SSF53300">
    <property type="entry name" value="vWA-like"/>
    <property type="match status" value="1"/>
</dbReference>
<protein>
    <submittedName>
        <fullName evidence="3">von Willebrand factor type A</fullName>
    </submittedName>
</protein>
<proteinExistence type="predicted"/>
<dbReference type="InterPro" id="IPR002035">
    <property type="entry name" value="VWF_A"/>
</dbReference>
<dbReference type="eggNOG" id="COG4548">
    <property type="taxonomic scope" value="Bacteria"/>
</dbReference>
<reference evidence="3 4" key="1">
    <citation type="journal article" date="2010" name="J. Bacteriol.">
        <title>Complete genome sequence of the aerobic facultative methanotroph Methylocella silvestris BL2.</title>
        <authorList>
            <person name="Chen Y."/>
            <person name="Crombie A."/>
            <person name="Rahman M.T."/>
            <person name="Dedysh S.N."/>
            <person name="Liesack W."/>
            <person name="Stott M.B."/>
            <person name="Alam M."/>
            <person name="Theisen A.R."/>
            <person name="Murrell J.C."/>
            <person name="Dunfield P.F."/>
        </authorList>
    </citation>
    <scope>NUCLEOTIDE SEQUENCE [LARGE SCALE GENOMIC DNA]</scope>
    <source>
        <strain evidence="4">DSM 15510 / CIP 108128 / LMG 27833 / NCIMB 13906 / BL2</strain>
    </source>
</reference>
<accession>B8EHY6</accession>
<dbReference type="Gene3D" id="3.40.50.410">
    <property type="entry name" value="von Willebrand factor, type A domain"/>
    <property type="match status" value="1"/>
</dbReference>
<organism evidence="3 4">
    <name type="scientific">Methylocella silvestris (strain DSM 15510 / CIP 108128 / LMG 27833 / NCIMB 13906 / BL2)</name>
    <dbReference type="NCBI Taxonomy" id="395965"/>
    <lineage>
        <taxon>Bacteria</taxon>
        <taxon>Pseudomonadati</taxon>
        <taxon>Pseudomonadota</taxon>
        <taxon>Alphaproteobacteria</taxon>
        <taxon>Hyphomicrobiales</taxon>
        <taxon>Beijerinckiaceae</taxon>
        <taxon>Methylocella</taxon>
    </lineage>
</organism>
<dbReference type="HOGENOM" id="CLU_024042_0_0_5"/>
<evidence type="ECO:0000259" key="2">
    <source>
        <dbReference type="PROSITE" id="PS50234"/>
    </source>
</evidence>
<keyword evidence="4" id="KW-1185">Reference proteome</keyword>
<dbReference type="AlphaFoldDB" id="B8EHY6"/>
<feature type="region of interest" description="Disordered" evidence="1">
    <location>
        <begin position="311"/>
        <end position="334"/>
    </location>
</feature>
<dbReference type="EMBL" id="CP001280">
    <property type="protein sequence ID" value="ACK50468.1"/>
    <property type="molecule type" value="Genomic_DNA"/>
</dbReference>
<dbReference type="KEGG" id="msl:Msil_1518"/>
<name>B8EHY6_METSB</name>
<dbReference type="SMART" id="SM00327">
    <property type="entry name" value="VWA"/>
    <property type="match status" value="1"/>
</dbReference>